<protein>
    <submittedName>
        <fullName evidence="1">Uncharacterized protein</fullName>
    </submittedName>
</protein>
<sequence length="530" mass="60646">MNIREIEKIIDEFHKNHEFLSGNKMQLNYEILATFEDVCMCTVLASILNPLALRQITNHMDALNQALNWIENSDLLTSADTIDFNISESRYNQCASFLNEYAYPYSLICSGYISFSRKRLLADVVGNQVTFTFPEDVNNSAWYDILREVNGTGVGGFIETFNPLKLMSVNEKLQEKISIEDGQLCYELDSEILNPFLEVAESQWNATKTLPESWRFDEFTIVEYKKVWIVIAAICYIHFFSCLKIKEPLARIKNALIIQPLESIVKYASSLSGVVETIAEKIIRYLTFEPAKRNVDIMYQPIFKINNETILIAPMLFIGSRAERNLISVVSTKKDFEHSKEVNELEDLMVEEIENVIPKNGVLKIIKHKNLGGRLPDVDLGIYDTVSNSILLCELKWFMAADSSKEVYAREDDINHGCEQQEQIMAYAMMDKEAFVKQVFGLDGASDVDLFCCVVAKHNIRTQNKYVPVIDIDKLKTLFAEKSVNSVFHIIRNHEYEDQLPNDAEITFQQVDYGGFTFKIPAICFGSMPE</sequence>
<dbReference type="EMBL" id="MCGH01000003">
    <property type="protein sequence ID" value="ODM04538.1"/>
    <property type="molecule type" value="Genomic_DNA"/>
</dbReference>
<accession>A0A1E3A738</accession>
<dbReference type="AlphaFoldDB" id="A0A1E3A738"/>
<name>A0A1E3A738_9FIRM</name>
<reference evidence="1 2" key="1">
    <citation type="submission" date="2016-07" db="EMBL/GenBank/DDBJ databases">
        <title>Characterization of isolates of Eisenbergiella tayi derived from blood cultures, using whole genome sequencing.</title>
        <authorList>
            <person name="Burdz T."/>
            <person name="Wiebe D."/>
            <person name="Huynh C."/>
            <person name="Bernard K."/>
        </authorList>
    </citation>
    <scope>NUCLEOTIDE SEQUENCE [LARGE SCALE GENOMIC DNA]</scope>
    <source>
        <strain evidence="1 2">NML 110608</strain>
    </source>
</reference>
<dbReference type="Proteomes" id="UP000094067">
    <property type="component" value="Unassembled WGS sequence"/>
</dbReference>
<dbReference type="RefSeq" id="WP_069154658.1">
    <property type="nucleotide sequence ID" value="NZ_MCGH01000003.1"/>
</dbReference>
<comment type="caution">
    <text evidence="1">The sequence shown here is derived from an EMBL/GenBank/DDBJ whole genome shotgun (WGS) entry which is preliminary data.</text>
</comment>
<evidence type="ECO:0000313" key="2">
    <source>
        <dbReference type="Proteomes" id="UP000094067"/>
    </source>
</evidence>
<organism evidence="1 2">
    <name type="scientific">Eisenbergiella tayi</name>
    <dbReference type="NCBI Taxonomy" id="1432052"/>
    <lineage>
        <taxon>Bacteria</taxon>
        <taxon>Bacillati</taxon>
        <taxon>Bacillota</taxon>
        <taxon>Clostridia</taxon>
        <taxon>Lachnospirales</taxon>
        <taxon>Lachnospiraceae</taxon>
        <taxon>Eisenbergiella</taxon>
    </lineage>
</organism>
<evidence type="ECO:0000313" key="1">
    <source>
        <dbReference type="EMBL" id="ODM04538.1"/>
    </source>
</evidence>
<gene>
    <name evidence="1" type="ORF">BEI61_05345</name>
</gene>
<proteinExistence type="predicted"/>